<gene>
    <name evidence="9" type="ORF">ENN98_02250</name>
</gene>
<protein>
    <submittedName>
        <fullName evidence="9">ABC transporter permease subunit</fullName>
    </submittedName>
</protein>
<feature type="domain" description="ABC transmembrane type-1" evidence="8">
    <location>
        <begin position="2"/>
        <end position="78"/>
    </location>
</feature>
<keyword evidence="6 7" id="KW-0472">Membrane</keyword>
<sequence length="84" mass="9090">VLLPMATRFGLRLASMITGALVVETIFAYPGLGTLLFNAIAMRDLPLIQGIVLFSALAVLGINLALDLLYGRLDPRIKEVNHGR</sequence>
<dbReference type="AlphaFoldDB" id="A0A7C2TH27"/>
<accession>A0A7C2TH27</accession>
<dbReference type="GO" id="GO:0055085">
    <property type="term" value="P:transmembrane transport"/>
    <property type="evidence" value="ECO:0007669"/>
    <property type="project" value="InterPro"/>
</dbReference>
<keyword evidence="3" id="KW-1003">Cell membrane</keyword>
<evidence type="ECO:0000256" key="6">
    <source>
        <dbReference type="ARBA" id="ARBA00023136"/>
    </source>
</evidence>
<keyword evidence="4 7" id="KW-0812">Transmembrane</keyword>
<feature type="non-terminal residue" evidence="9">
    <location>
        <position position="1"/>
    </location>
</feature>
<name>A0A7C2TH27_9BACT</name>
<evidence type="ECO:0000256" key="1">
    <source>
        <dbReference type="ARBA" id="ARBA00004651"/>
    </source>
</evidence>
<evidence type="ECO:0000256" key="3">
    <source>
        <dbReference type="ARBA" id="ARBA00022475"/>
    </source>
</evidence>
<evidence type="ECO:0000256" key="2">
    <source>
        <dbReference type="ARBA" id="ARBA00022448"/>
    </source>
</evidence>
<dbReference type="EMBL" id="DSDS01000050">
    <property type="protein sequence ID" value="HET97524.1"/>
    <property type="molecule type" value="Genomic_DNA"/>
</dbReference>
<dbReference type="InterPro" id="IPR000515">
    <property type="entry name" value="MetI-like"/>
</dbReference>
<dbReference type="Proteomes" id="UP000885986">
    <property type="component" value="Unassembled WGS sequence"/>
</dbReference>
<evidence type="ECO:0000313" key="9">
    <source>
        <dbReference type="EMBL" id="HET97524.1"/>
    </source>
</evidence>
<evidence type="ECO:0000259" key="8">
    <source>
        <dbReference type="Pfam" id="PF00528"/>
    </source>
</evidence>
<evidence type="ECO:0000256" key="4">
    <source>
        <dbReference type="ARBA" id="ARBA00022692"/>
    </source>
</evidence>
<comment type="caution">
    <text evidence="9">The sequence shown here is derived from an EMBL/GenBank/DDBJ whole genome shotgun (WGS) entry which is preliminary data.</text>
</comment>
<feature type="transmembrane region" description="Helical" evidence="7">
    <location>
        <begin position="21"/>
        <end position="41"/>
    </location>
</feature>
<dbReference type="Pfam" id="PF00528">
    <property type="entry name" value="BPD_transp_1"/>
    <property type="match status" value="1"/>
</dbReference>
<evidence type="ECO:0000256" key="5">
    <source>
        <dbReference type="ARBA" id="ARBA00022989"/>
    </source>
</evidence>
<proteinExistence type="predicted"/>
<keyword evidence="5 7" id="KW-1133">Transmembrane helix</keyword>
<feature type="transmembrane region" description="Helical" evidence="7">
    <location>
        <begin position="47"/>
        <end position="70"/>
    </location>
</feature>
<evidence type="ECO:0000256" key="7">
    <source>
        <dbReference type="SAM" id="Phobius"/>
    </source>
</evidence>
<dbReference type="PANTHER" id="PTHR43163:SF6">
    <property type="entry name" value="DIPEPTIDE TRANSPORT SYSTEM PERMEASE PROTEIN DPPB-RELATED"/>
    <property type="match status" value="1"/>
</dbReference>
<comment type="subcellular location">
    <subcellularLocation>
        <location evidence="1">Cell membrane</location>
        <topology evidence="1">Multi-pass membrane protein</topology>
    </subcellularLocation>
</comment>
<reference evidence="9" key="1">
    <citation type="journal article" date="2020" name="mSystems">
        <title>Genome- and Community-Level Interaction Insights into Carbon Utilization and Element Cycling Functions of Hydrothermarchaeota in Hydrothermal Sediment.</title>
        <authorList>
            <person name="Zhou Z."/>
            <person name="Liu Y."/>
            <person name="Xu W."/>
            <person name="Pan J."/>
            <person name="Luo Z.H."/>
            <person name="Li M."/>
        </authorList>
    </citation>
    <scope>NUCLEOTIDE SEQUENCE [LARGE SCALE GENOMIC DNA]</scope>
    <source>
        <strain evidence="9">SpSt-1224</strain>
    </source>
</reference>
<keyword evidence="2" id="KW-0813">Transport</keyword>
<organism evidence="9">
    <name type="scientific">Desulfurivibrio alkaliphilus</name>
    <dbReference type="NCBI Taxonomy" id="427923"/>
    <lineage>
        <taxon>Bacteria</taxon>
        <taxon>Pseudomonadati</taxon>
        <taxon>Thermodesulfobacteriota</taxon>
        <taxon>Desulfobulbia</taxon>
        <taxon>Desulfobulbales</taxon>
        <taxon>Desulfobulbaceae</taxon>
        <taxon>Desulfurivibrio</taxon>
    </lineage>
</organism>
<dbReference type="PANTHER" id="PTHR43163">
    <property type="entry name" value="DIPEPTIDE TRANSPORT SYSTEM PERMEASE PROTEIN DPPB-RELATED"/>
    <property type="match status" value="1"/>
</dbReference>
<dbReference type="GO" id="GO:0005886">
    <property type="term" value="C:plasma membrane"/>
    <property type="evidence" value="ECO:0007669"/>
    <property type="project" value="UniProtKB-SubCell"/>
</dbReference>